<organism evidence="1">
    <name type="scientific">marine sediment metagenome</name>
    <dbReference type="NCBI Taxonomy" id="412755"/>
    <lineage>
        <taxon>unclassified sequences</taxon>
        <taxon>metagenomes</taxon>
        <taxon>ecological metagenomes</taxon>
    </lineage>
</organism>
<proteinExistence type="predicted"/>
<protein>
    <submittedName>
        <fullName evidence="1">Uncharacterized protein</fullName>
    </submittedName>
</protein>
<feature type="non-terminal residue" evidence="1">
    <location>
        <position position="1"/>
    </location>
</feature>
<dbReference type="Gene3D" id="3.40.1190.20">
    <property type="match status" value="1"/>
</dbReference>
<sequence>CYCVPWGSAPKRKVISSRYVREEAYAGGVIATANHLASFCDDVILISACGQDRDDYVLSNINKSIDTMVFDVSAPTVVKRRFIDEVSGSTMFYLSYIDESKMDCNKVMCDYLKLNQGRYDIVIVNDFGHGLLSKEVIDSLNNISAFLCVNSQTNSLNMGFNYMDRYESDDYLCHNEFEMRLVVQNPKEHNSNTHQ</sequence>
<dbReference type="GO" id="GO:0033785">
    <property type="term" value="F:heptose 7-phosphate kinase activity"/>
    <property type="evidence" value="ECO:0007669"/>
    <property type="project" value="TreeGrafter"/>
</dbReference>
<comment type="caution">
    <text evidence="1">The sequence shown here is derived from an EMBL/GenBank/DDBJ whole genome shotgun (WGS) entry which is preliminary data.</text>
</comment>
<dbReference type="GO" id="GO:0005829">
    <property type="term" value="C:cytosol"/>
    <property type="evidence" value="ECO:0007669"/>
    <property type="project" value="TreeGrafter"/>
</dbReference>
<gene>
    <name evidence="1" type="ORF">S01H4_19859</name>
</gene>
<name>X0ZGL9_9ZZZZ</name>
<dbReference type="SUPFAM" id="SSF53613">
    <property type="entry name" value="Ribokinase-like"/>
    <property type="match status" value="1"/>
</dbReference>
<dbReference type="PANTHER" id="PTHR46969">
    <property type="entry name" value="BIFUNCTIONAL PROTEIN HLDE"/>
    <property type="match status" value="1"/>
</dbReference>
<dbReference type="InterPro" id="IPR029056">
    <property type="entry name" value="Ribokinase-like"/>
</dbReference>
<dbReference type="AlphaFoldDB" id="X0ZGL9"/>
<dbReference type="GO" id="GO:0033786">
    <property type="term" value="F:heptose-1-phosphate adenylyltransferase activity"/>
    <property type="evidence" value="ECO:0007669"/>
    <property type="project" value="TreeGrafter"/>
</dbReference>
<reference evidence="1" key="1">
    <citation type="journal article" date="2014" name="Front. Microbiol.">
        <title>High frequency of phylogenetically diverse reductive dehalogenase-homologous genes in deep subseafloor sedimentary metagenomes.</title>
        <authorList>
            <person name="Kawai M."/>
            <person name="Futagami T."/>
            <person name="Toyoda A."/>
            <person name="Takaki Y."/>
            <person name="Nishi S."/>
            <person name="Hori S."/>
            <person name="Arai W."/>
            <person name="Tsubouchi T."/>
            <person name="Morono Y."/>
            <person name="Uchiyama I."/>
            <person name="Ito T."/>
            <person name="Fujiyama A."/>
            <person name="Inagaki F."/>
            <person name="Takami H."/>
        </authorList>
    </citation>
    <scope>NUCLEOTIDE SEQUENCE</scope>
    <source>
        <strain evidence="1">Expedition CK06-06</strain>
    </source>
</reference>
<dbReference type="EMBL" id="BART01008885">
    <property type="protein sequence ID" value="GAG59478.1"/>
    <property type="molecule type" value="Genomic_DNA"/>
</dbReference>
<dbReference type="PANTHER" id="PTHR46969:SF1">
    <property type="entry name" value="BIFUNCTIONAL PROTEIN HLDE"/>
    <property type="match status" value="1"/>
</dbReference>
<evidence type="ECO:0000313" key="1">
    <source>
        <dbReference type="EMBL" id="GAG59478.1"/>
    </source>
</evidence>
<accession>X0ZGL9</accession>